<dbReference type="Proteomes" id="UP000199541">
    <property type="component" value="Unassembled WGS sequence"/>
</dbReference>
<evidence type="ECO:0000313" key="2">
    <source>
        <dbReference type="EMBL" id="GHE05506.1"/>
    </source>
</evidence>
<dbReference type="Proteomes" id="UP000634647">
    <property type="component" value="Unassembled WGS sequence"/>
</dbReference>
<dbReference type="EMBL" id="BNAB01000025">
    <property type="protein sequence ID" value="GHE05506.1"/>
    <property type="molecule type" value="Genomic_DNA"/>
</dbReference>
<name>A0AAN4UUE9_9RHOB</name>
<gene>
    <name evidence="2" type="ORF">GCM10008024_36620</name>
    <name evidence="3" type="ORF">SAMN05444006_12528</name>
</gene>
<sequence length="217" mass="23276">MSSFVWMKVLESTPERYDRGIAMLSGGRIAQVYGRIAAIAAAPGRRVLDIGCGTGAVSFACAERGALVTGIDINAEMLEVARAKPVPEGGTIAFLQLAAAEIEDRFEKTSLDAVVSCLAFSEMSEEEQDYALEIARRRLVPGGVIVIADEAAPATPLGRLLHRLRRLPVVLATYLLTQTSTRPVTGLAGRMRAAGFVDVSQERMLSDAFVIVRGTRP</sequence>
<keyword evidence="3" id="KW-0489">Methyltransferase</keyword>
<comment type="caution">
    <text evidence="2">The sequence shown here is derived from an EMBL/GenBank/DDBJ whole genome shotgun (WGS) entry which is preliminary data.</text>
</comment>
<organism evidence="2 5">
    <name type="scientific">Allgaiera indica</name>
    <dbReference type="NCBI Taxonomy" id="765699"/>
    <lineage>
        <taxon>Bacteria</taxon>
        <taxon>Pseudomonadati</taxon>
        <taxon>Pseudomonadota</taxon>
        <taxon>Alphaproteobacteria</taxon>
        <taxon>Rhodobacterales</taxon>
        <taxon>Paracoccaceae</taxon>
        <taxon>Allgaiera</taxon>
    </lineage>
</organism>
<evidence type="ECO:0000313" key="4">
    <source>
        <dbReference type="Proteomes" id="UP000199541"/>
    </source>
</evidence>
<reference evidence="3 4" key="2">
    <citation type="submission" date="2016-10" db="EMBL/GenBank/DDBJ databases">
        <authorList>
            <person name="Varghese N."/>
            <person name="Submissions S."/>
        </authorList>
    </citation>
    <scope>NUCLEOTIDE SEQUENCE [LARGE SCALE GENOMIC DNA]</scope>
    <source>
        <strain evidence="3 4">DSM 24802</strain>
    </source>
</reference>
<keyword evidence="3" id="KW-0808">Transferase</keyword>
<protein>
    <submittedName>
        <fullName evidence="3">Demethylmenaquinone methyltransferase / 2-methoxy-6-polyprenyl-1,4-benzoquinol methylase</fullName>
    </submittedName>
</protein>
<evidence type="ECO:0000313" key="3">
    <source>
        <dbReference type="EMBL" id="SDX70214.1"/>
    </source>
</evidence>
<evidence type="ECO:0000259" key="1">
    <source>
        <dbReference type="Pfam" id="PF13649"/>
    </source>
</evidence>
<dbReference type="GO" id="GO:0008168">
    <property type="term" value="F:methyltransferase activity"/>
    <property type="evidence" value="ECO:0007669"/>
    <property type="project" value="UniProtKB-KW"/>
</dbReference>
<dbReference type="RefSeq" id="WP_051645868.1">
    <property type="nucleotide sequence ID" value="NZ_BNAB01000025.1"/>
</dbReference>
<dbReference type="InterPro" id="IPR041698">
    <property type="entry name" value="Methyltransf_25"/>
</dbReference>
<dbReference type="NCBIfam" id="NF043040">
    <property type="entry name" value="corrin_prot_MT"/>
    <property type="match status" value="1"/>
</dbReference>
<dbReference type="Gene3D" id="3.40.50.150">
    <property type="entry name" value="Vaccinia Virus protein VP39"/>
    <property type="match status" value="1"/>
</dbReference>
<proteinExistence type="predicted"/>
<keyword evidence="4" id="KW-1185">Reference proteome</keyword>
<dbReference type="GO" id="GO:0032259">
    <property type="term" value="P:methylation"/>
    <property type="evidence" value="ECO:0007669"/>
    <property type="project" value="UniProtKB-KW"/>
</dbReference>
<reference evidence="2" key="1">
    <citation type="journal article" date="2014" name="Int. J. Syst. Evol. Microbiol.">
        <title>Complete genome sequence of Corynebacterium casei LMG S-19264T (=DSM 44701T), isolated from a smear-ripened cheese.</title>
        <authorList>
            <consortium name="US DOE Joint Genome Institute (JGI-PGF)"/>
            <person name="Walter F."/>
            <person name="Albersmeier A."/>
            <person name="Kalinowski J."/>
            <person name="Ruckert C."/>
        </authorList>
    </citation>
    <scope>NUCLEOTIDE SEQUENCE</scope>
    <source>
        <strain evidence="2">CGMCC 1.10859</strain>
    </source>
</reference>
<dbReference type="CDD" id="cd02440">
    <property type="entry name" value="AdoMet_MTases"/>
    <property type="match status" value="1"/>
</dbReference>
<accession>A0AAN4UUE9</accession>
<reference evidence="2" key="3">
    <citation type="submission" date="2023-06" db="EMBL/GenBank/DDBJ databases">
        <authorList>
            <person name="Sun Q."/>
            <person name="Zhou Y."/>
        </authorList>
    </citation>
    <scope>NUCLEOTIDE SEQUENCE</scope>
    <source>
        <strain evidence="2">CGMCC 1.10859</strain>
    </source>
</reference>
<dbReference type="PANTHER" id="PTHR43591">
    <property type="entry name" value="METHYLTRANSFERASE"/>
    <property type="match status" value="1"/>
</dbReference>
<evidence type="ECO:0000313" key="5">
    <source>
        <dbReference type="Proteomes" id="UP000634647"/>
    </source>
</evidence>
<dbReference type="SUPFAM" id="SSF53335">
    <property type="entry name" value="S-adenosyl-L-methionine-dependent methyltransferases"/>
    <property type="match status" value="1"/>
</dbReference>
<dbReference type="AlphaFoldDB" id="A0AAN4UUE9"/>
<feature type="domain" description="Methyltransferase" evidence="1">
    <location>
        <begin position="47"/>
        <end position="143"/>
    </location>
</feature>
<dbReference type="EMBL" id="FNOB01000025">
    <property type="protein sequence ID" value="SDX70214.1"/>
    <property type="molecule type" value="Genomic_DNA"/>
</dbReference>
<dbReference type="InterPro" id="IPR029063">
    <property type="entry name" value="SAM-dependent_MTases_sf"/>
</dbReference>
<dbReference type="Pfam" id="PF13649">
    <property type="entry name" value="Methyltransf_25"/>
    <property type="match status" value="1"/>
</dbReference>